<accession>A0ABX7M5V7</accession>
<evidence type="ECO:0000313" key="2">
    <source>
        <dbReference type="Proteomes" id="UP000663570"/>
    </source>
</evidence>
<evidence type="ECO:0000313" key="1">
    <source>
        <dbReference type="EMBL" id="QSI76321.1"/>
    </source>
</evidence>
<proteinExistence type="predicted"/>
<gene>
    <name evidence="1" type="ORF">JY500_17905</name>
</gene>
<dbReference type="RefSeq" id="WP_206254032.1">
    <property type="nucleotide sequence ID" value="NZ_CP071060.1"/>
</dbReference>
<sequence>MQDFFPAAFLNSIPLALRELPQQVRAQTGIALRVQEIDEAFAQRHPSFANAAAVLDIDHVQQAITIRVAHAALSPRVIAHELIHLKRNVLESVPKFFPVASASAAEIQSIYLLENALEHLFVVPEEIAAYPEAEALWARDYAAWVESSKHNGFALCLHWFFLRLVLPDQKAVAEACAAHLNAMQDPYLIRVAEYLRRTLQDQRPDKLAMQQTLLKAIDPALRTHIAIGRFAVRDGRLITERLIEGAWDPA</sequence>
<organism evidence="1 2">
    <name type="scientific">Niveibacterium microcysteis</name>
    <dbReference type="NCBI Taxonomy" id="2811415"/>
    <lineage>
        <taxon>Bacteria</taxon>
        <taxon>Pseudomonadati</taxon>
        <taxon>Pseudomonadota</taxon>
        <taxon>Betaproteobacteria</taxon>
        <taxon>Rhodocyclales</taxon>
        <taxon>Rhodocyclaceae</taxon>
        <taxon>Niveibacterium</taxon>
    </lineage>
</organism>
<name>A0ABX7M5V7_9RHOO</name>
<dbReference type="EMBL" id="CP071060">
    <property type="protein sequence ID" value="QSI76321.1"/>
    <property type="molecule type" value="Genomic_DNA"/>
</dbReference>
<reference evidence="1 2" key="1">
    <citation type="submission" date="2021-02" db="EMBL/GenBank/DDBJ databases">
        <title>Niveibacterium changnyeongensis HC41.</title>
        <authorList>
            <person name="Kang M."/>
        </authorList>
    </citation>
    <scope>NUCLEOTIDE SEQUENCE [LARGE SCALE GENOMIC DNA]</scope>
    <source>
        <strain evidence="1 2">HC41</strain>
    </source>
</reference>
<keyword evidence="2" id="KW-1185">Reference proteome</keyword>
<dbReference type="Proteomes" id="UP000663570">
    <property type="component" value="Chromosome"/>
</dbReference>
<protein>
    <submittedName>
        <fullName evidence="1">Uncharacterized protein</fullName>
    </submittedName>
</protein>